<dbReference type="PANTHER" id="PTHR42910">
    <property type="entry name" value="TRANSPORTER SCO4007-RELATED"/>
    <property type="match status" value="1"/>
</dbReference>
<sequence>MSISATTPDEAIPRALSPWLTFLFAAACGLVAANLYYGQPLAGPISADLGFTPAATGLIVTLTQIGYGLGLLLIVPLGDLTENRRLVLMLIAVSAVALIGAALSSTPTTFLVASLSIGLSSVAVQVLVPFAANMAPDATRGQVVGNVMSGLLCGIMLARPFASFVAEASSWHMVYYVTAALMLVLAVVLRANLPVRRPTTKLRYGELLASMGHLALNSRVLQRRALYQAGMFGAFSLFWTTTPLLLASPAFGLTQNGIALFALAGAAGAIASPIAGRLADRGMTKIASTLAMLLGMASFLISHFANDGSTGALLLLTAAAILLDFGVTTNLVCGQRAIYALNPEHRSRLNGLFMATFFAGGALGSALGGWAYATGGWTMTAWIGFCFPALAFLLFLTEGRGKKAPSESRIEHLKP</sequence>
<feature type="transmembrane region" description="Helical" evidence="4">
    <location>
        <begin position="225"/>
        <end position="246"/>
    </location>
</feature>
<reference evidence="6 7" key="1">
    <citation type="submission" date="2016-06" db="EMBL/GenBank/DDBJ databases">
        <title>Microsymbionts genomes from the relict species Vavilovia formosa.</title>
        <authorList>
            <person name="Chirak E."/>
            <person name="Kimeklis A."/>
            <person name="Andronov E."/>
        </authorList>
    </citation>
    <scope>NUCLEOTIDE SEQUENCE [LARGE SCALE GENOMIC DNA]</scope>
    <source>
        <strain evidence="6 7">Vaf10</strain>
    </source>
</reference>
<dbReference type="AlphaFoldDB" id="A0A1B1C997"/>
<dbReference type="OrthoDB" id="9815356at2"/>
<dbReference type="InterPro" id="IPR020846">
    <property type="entry name" value="MFS_dom"/>
</dbReference>
<evidence type="ECO:0000259" key="5">
    <source>
        <dbReference type="PROSITE" id="PS50850"/>
    </source>
</evidence>
<dbReference type="GO" id="GO:0022857">
    <property type="term" value="F:transmembrane transporter activity"/>
    <property type="evidence" value="ECO:0007669"/>
    <property type="project" value="InterPro"/>
</dbReference>
<evidence type="ECO:0000256" key="2">
    <source>
        <dbReference type="ARBA" id="ARBA00022989"/>
    </source>
</evidence>
<proteinExistence type="predicted"/>
<dbReference type="CDD" id="cd17324">
    <property type="entry name" value="MFS_NepI_like"/>
    <property type="match status" value="1"/>
</dbReference>
<feature type="transmembrane region" description="Helical" evidence="4">
    <location>
        <begin position="20"/>
        <end position="37"/>
    </location>
</feature>
<dbReference type="RefSeq" id="WP_065280621.1">
    <property type="nucleotide sequence ID" value="NZ_CP016286.1"/>
</dbReference>
<protein>
    <submittedName>
        <fullName evidence="6">MFS transporter</fullName>
    </submittedName>
</protein>
<feature type="transmembrane region" description="Helical" evidence="4">
    <location>
        <begin position="143"/>
        <end position="162"/>
    </location>
</feature>
<feature type="transmembrane region" description="Helical" evidence="4">
    <location>
        <begin position="258"/>
        <end position="279"/>
    </location>
</feature>
<accession>A0A1B1C997</accession>
<organism evidence="6 7">
    <name type="scientific">Rhizobium leguminosarum</name>
    <dbReference type="NCBI Taxonomy" id="384"/>
    <lineage>
        <taxon>Bacteria</taxon>
        <taxon>Pseudomonadati</taxon>
        <taxon>Pseudomonadota</taxon>
        <taxon>Alphaproteobacteria</taxon>
        <taxon>Hyphomicrobiales</taxon>
        <taxon>Rhizobiaceae</taxon>
        <taxon>Rhizobium/Agrobacterium group</taxon>
        <taxon>Rhizobium</taxon>
    </lineage>
</organism>
<evidence type="ECO:0000256" key="4">
    <source>
        <dbReference type="SAM" id="Phobius"/>
    </source>
</evidence>
<keyword evidence="1 4" id="KW-0812">Transmembrane</keyword>
<feature type="transmembrane region" description="Helical" evidence="4">
    <location>
        <begin position="110"/>
        <end position="131"/>
    </location>
</feature>
<evidence type="ECO:0000256" key="3">
    <source>
        <dbReference type="ARBA" id="ARBA00023136"/>
    </source>
</evidence>
<feature type="domain" description="Major facilitator superfamily (MFS) profile" evidence="5">
    <location>
        <begin position="20"/>
        <end position="401"/>
    </location>
</feature>
<feature type="transmembrane region" description="Helical" evidence="4">
    <location>
        <begin position="174"/>
        <end position="193"/>
    </location>
</feature>
<gene>
    <name evidence="6" type="ORF">BA011_11925</name>
</gene>
<evidence type="ECO:0000256" key="1">
    <source>
        <dbReference type="ARBA" id="ARBA00022692"/>
    </source>
</evidence>
<dbReference type="EMBL" id="CP016286">
    <property type="protein sequence ID" value="ANP86363.1"/>
    <property type="molecule type" value="Genomic_DNA"/>
</dbReference>
<dbReference type="SUPFAM" id="SSF103473">
    <property type="entry name" value="MFS general substrate transporter"/>
    <property type="match status" value="1"/>
</dbReference>
<keyword evidence="3 4" id="KW-0472">Membrane</keyword>
<dbReference type="Gene3D" id="1.20.1250.20">
    <property type="entry name" value="MFS general substrate transporter like domains"/>
    <property type="match status" value="1"/>
</dbReference>
<keyword evidence="2 4" id="KW-1133">Transmembrane helix</keyword>
<feature type="transmembrane region" description="Helical" evidence="4">
    <location>
        <begin position="311"/>
        <end position="332"/>
    </location>
</feature>
<dbReference type="InterPro" id="IPR011701">
    <property type="entry name" value="MFS"/>
</dbReference>
<feature type="transmembrane region" description="Helical" evidence="4">
    <location>
        <begin position="286"/>
        <end position="305"/>
    </location>
</feature>
<name>A0A1B1C997_RHILE</name>
<feature type="transmembrane region" description="Helical" evidence="4">
    <location>
        <begin position="379"/>
        <end position="396"/>
    </location>
</feature>
<dbReference type="Proteomes" id="UP000092691">
    <property type="component" value="Chromosome"/>
</dbReference>
<feature type="transmembrane region" description="Helical" evidence="4">
    <location>
        <begin position="49"/>
        <end position="74"/>
    </location>
</feature>
<dbReference type="PROSITE" id="PS50850">
    <property type="entry name" value="MFS"/>
    <property type="match status" value="1"/>
</dbReference>
<dbReference type="PANTHER" id="PTHR42910:SF1">
    <property type="entry name" value="MAJOR FACILITATOR SUPERFAMILY (MFS) PROFILE DOMAIN-CONTAINING PROTEIN"/>
    <property type="match status" value="1"/>
</dbReference>
<dbReference type="InterPro" id="IPR036259">
    <property type="entry name" value="MFS_trans_sf"/>
</dbReference>
<evidence type="ECO:0000313" key="7">
    <source>
        <dbReference type="Proteomes" id="UP000092691"/>
    </source>
</evidence>
<feature type="transmembrane region" description="Helical" evidence="4">
    <location>
        <begin position="352"/>
        <end position="373"/>
    </location>
</feature>
<dbReference type="Pfam" id="PF07690">
    <property type="entry name" value="MFS_1"/>
    <property type="match status" value="1"/>
</dbReference>
<evidence type="ECO:0000313" key="6">
    <source>
        <dbReference type="EMBL" id="ANP86363.1"/>
    </source>
</evidence>
<feature type="transmembrane region" description="Helical" evidence="4">
    <location>
        <begin position="86"/>
        <end position="104"/>
    </location>
</feature>